<dbReference type="Pfam" id="PF00005">
    <property type="entry name" value="ABC_tran"/>
    <property type="match status" value="1"/>
</dbReference>
<dbReference type="KEGG" id="flh:EJ997_11650"/>
<evidence type="ECO:0000256" key="5">
    <source>
        <dbReference type="ARBA" id="ARBA00022840"/>
    </source>
</evidence>
<dbReference type="GO" id="GO:0016020">
    <property type="term" value="C:membrane"/>
    <property type="evidence" value="ECO:0007669"/>
    <property type="project" value="InterPro"/>
</dbReference>
<name>A0A3S9PZY1_9ACTO</name>
<dbReference type="InterPro" id="IPR027417">
    <property type="entry name" value="P-loop_NTPase"/>
</dbReference>
<evidence type="ECO:0000256" key="7">
    <source>
        <dbReference type="ARBA" id="ARBA00023065"/>
    </source>
</evidence>
<dbReference type="Proteomes" id="UP000280344">
    <property type="component" value="Chromosome"/>
</dbReference>
<dbReference type="EMBL" id="CP034593">
    <property type="protein sequence ID" value="AZQ77892.1"/>
    <property type="molecule type" value="Genomic_DNA"/>
</dbReference>
<dbReference type="CDD" id="cd03259">
    <property type="entry name" value="ABC_Carb_Solutes_like"/>
    <property type="match status" value="1"/>
</dbReference>
<proteinExistence type="predicted"/>
<keyword evidence="11" id="KW-1185">Reference proteome</keyword>
<reference evidence="10 11" key="1">
    <citation type="submission" date="2018-12" db="EMBL/GenBank/DDBJ databases">
        <title>Complete genome sequence of Flaviflexus sp. H23T48.</title>
        <authorList>
            <person name="Bae J.-W."/>
            <person name="Lee J.-Y."/>
        </authorList>
    </citation>
    <scope>NUCLEOTIDE SEQUENCE [LARGE SCALE GENOMIC DNA]</scope>
    <source>
        <strain evidence="10 11">H23T48</strain>
    </source>
</reference>
<evidence type="ECO:0000256" key="3">
    <source>
        <dbReference type="ARBA" id="ARBA00022496"/>
    </source>
</evidence>
<evidence type="ECO:0000256" key="1">
    <source>
        <dbReference type="ARBA" id="ARBA00022448"/>
    </source>
</evidence>
<evidence type="ECO:0000256" key="6">
    <source>
        <dbReference type="ARBA" id="ARBA00023004"/>
    </source>
</evidence>
<dbReference type="InterPro" id="IPR050093">
    <property type="entry name" value="ABC_SmlMolc_Importer"/>
</dbReference>
<evidence type="ECO:0000313" key="11">
    <source>
        <dbReference type="Proteomes" id="UP000280344"/>
    </source>
</evidence>
<organism evidence="10 11">
    <name type="scientific">Flaviflexus ciconiae</name>
    <dbReference type="NCBI Taxonomy" id="2496867"/>
    <lineage>
        <taxon>Bacteria</taxon>
        <taxon>Bacillati</taxon>
        <taxon>Actinomycetota</taxon>
        <taxon>Actinomycetes</taxon>
        <taxon>Actinomycetales</taxon>
        <taxon>Actinomycetaceae</taxon>
        <taxon>Flaviflexus</taxon>
    </lineage>
</organism>
<evidence type="ECO:0000313" key="10">
    <source>
        <dbReference type="EMBL" id="AZQ77892.1"/>
    </source>
</evidence>
<evidence type="ECO:0000256" key="8">
    <source>
        <dbReference type="ARBA" id="ARBA00023136"/>
    </source>
</evidence>
<dbReference type="GO" id="GO:0016887">
    <property type="term" value="F:ATP hydrolysis activity"/>
    <property type="evidence" value="ECO:0007669"/>
    <property type="project" value="InterPro"/>
</dbReference>
<dbReference type="SUPFAM" id="SSF50331">
    <property type="entry name" value="MOP-like"/>
    <property type="match status" value="1"/>
</dbReference>
<keyword evidence="3" id="KW-0410">Iron transport</keyword>
<accession>A0A3S9PZY1</accession>
<keyword evidence="1" id="KW-0813">Transport</keyword>
<dbReference type="GO" id="GO:0015408">
    <property type="term" value="F:ABC-type ferric iron transporter activity"/>
    <property type="evidence" value="ECO:0007669"/>
    <property type="project" value="InterPro"/>
</dbReference>
<evidence type="ECO:0000256" key="4">
    <source>
        <dbReference type="ARBA" id="ARBA00022741"/>
    </source>
</evidence>
<keyword evidence="2" id="KW-1003">Cell membrane</keyword>
<evidence type="ECO:0000259" key="9">
    <source>
        <dbReference type="PROSITE" id="PS50893"/>
    </source>
</evidence>
<keyword evidence="7" id="KW-0406">Ion transport</keyword>
<dbReference type="Gene3D" id="3.40.50.300">
    <property type="entry name" value="P-loop containing nucleotide triphosphate hydrolases"/>
    <property type="match status" value="1"/>
</dbReference>
<dbReference type="InterPro" id="IPR003593">
    <property type="entry name" value="AAA+_ATPase"/>
</dbReference>
<dbReference type="PANTHER" id="PTHR42781">
    <property type="entry name" value="SPERMIDINE/PUTRESCINE IMPORT ATP-BINDING PROTEIN POTA"/>
    <property type="match status" value="1"/>
</dbReference>
<dbReference type="OrthoDB" id="9802264at2"/>
<dbReference type="RefSeq" id="WP_126704694.1">
    <property type="nucleotide sequence ID" value="NZ_CP034593.1"/>
</dbReference>
<feature type="domain" description="ABC transporter" evidence="9">
    <location>
        <begin position="15"/>
        <end position="248"/>
    </location>
</feature>
<keyword evidence="4" id="KW-0547">Nucleotide-binding</keyword>
<dbReference type="InterPro" id="IPR008995">
    <property type="entry name" value="Mo/tungstate-bd_C_term_dom"/>
</dbReference>
<dbReference type="SUPFAM" id="SSF52540">
    <property type="entry name" value="P-loop containing nucleoside triphosphate hydrolases"/>
    <property type="match status" value="1"/>
</dbReference>
<keyword evidence="6" id="KW-0408">Iron</keyword>
<evidence type="ECO:0000256" key="2">
    <source>
        <dbReference type="ARBA" id="ARBA00022475"/>
    </source>
</evidence>
<dbReference type="InterPro" id="IPR003439">
    <property type="entry name" value="ABC_transporter-like_ATP-bd"/>
</dbReference>
<dbReference type="PROSITE" id="PS50893">
    <property type="entry name" value="ABC_TRANSPORTER_2"/>
    <property type="match status" value="1"/>
</dbReference>
<keyword evidence="5 10" id="KW-0067">ATP-binding</keyword>
<dbReference type="SMART" id="SM00382">
    <property type="entry name" value="AAA"/>
    <property type="match status" value="1"/>
</dbReference>
<dbReference type="InterPro" id="IPR015853">
    <property type="entry name" value="ABC_transpr_FbpC"/>
</dbReference>
<keyword evidence="8" id="KW-0472">Membrane</keyword>
<gene>
    <name evidence="10" type="ORF">EJ997_11650</name>
</gene>
<dbReference type="GO" id="GO:0005524">
    <property type="term" value="F:ATP binding"/>
    <property type="evidence" value="ECO:0007669"/>
    <property type="project" value="UniProtKB-KW"/>
</dbReference>
<sequence length="365" mass="40194">MTELEWQNHREHGNTETGLVVQNLRVSFDKPVIRGVNLRVDEGEILSLVGPSGSGKTTLLRTIAGLHAHAGGRILINGRDISDEQPQHRKTGSVFQTPALFPDLTVRENIAFGLDDAMMSDSRRDDLVEIGMTMMNIAQLADLRPDVLSGGQGQRVSFARTIVRRPRVLLLDEPVAHVEVALKHAIHKDITTQVRRMGMSAIYVTHDISEACALGDRIAIMNNGQIVQEGTPRWVYQHPNSAFVAELMGVVNGFAARAINRTGDLAHVRLGKATLSLPCQDSVVNGPVTVFVPPESVDLSDAPQREGFMLGQVIEAGFARTHMVYDIETDFGTLVAHDSTQKAPRQIGERVWFRVRDGWVIPPED</sequence>
<dbReference type="PANTHER" id="PTHR42781:SF4">
    <property type="entry name" value="SPERMIDINE_PUTRESCINE IMPORT ATP-BINDING PROTEIN POTA"/>
    <property type="match status" value="1"/>
</dbReference>
<protein>
    <submittedName>
        <fullName evidence="10">ABC transporter ATP-binding protein</fullName>
    </submittedName>
</protein>
<dbReference type="AlphaFoldDB" id="A0A3S9PZY1"/>